<protein>
    <submittedName>
        <fullName evidence="1">Uncharacterized protein</fullName>
    </submittedName>
</protein>
<keyword evidence="2" id="KW-1185">Reference proteome</keyword>
<accession>A0A2J6RDC7</accession>
<proteinExistence type="predicted"/>
<sequence length="112" mass="12236">MWTPTQPIYIVSVNNTPEVARHLVAILIEGLKSEYNLVYLANTDKIDGLKPLLESLIVVPQVLKEVVELAKTIIPGIKTIEIPPGLNATKGGDAVVDFLKEEFIGLGFPTRS</sequence>
<dbReference type="OrthoDB" id="2772415at2759"/>
<dbReference type="EMBL" id="KZ613950">
    <property type="protein sequence ID" value="PMD36516.1"/>
    <property type="molecule type" value="Genomic_DNA"/>
</dbReference>
<reference evidence="1 2" key="1">
    <citation type="submission" date="2016-04" db="EMBL/GenBank/DDBJ databases">
        <title>A degradative enzymes factory behind the ericoid mycorrhizal symbiosis.</title>
        <authorList>
            <consortium name="DOE Joint Genome Institute"/>
            <person name="Martino E."/>
            <person name="Morin E."/>
            <person name="Grelet G."/>
            <person name="Kuo A."/>
            <person name="Kohler A."/>
            <person name="Daghino S."/>
            <person name="Barry K."/>
            <person name="Choi C."/>
            <person name="Cichocki N."/>
            <person name="Clum A."/>
            <person name="Copeland A."/>
            <person name="Hainaut M."/>
            <person name="Haridas S."/>
            <person name="Labutti K."/>
            <person name="Lindquist E."/>
            <person name="Lipzen A."/>
            <person name="Khouja H.-R."/>
            <person name="Murat C."/>
            <person name="Ohm R."/>
            <person name="Olson A."/>
            <person name="Spatafora J."/>
            <person name="Veneault-Fourrey C."/>
            <person name="Henrissat B."/>
            <person name="Grigoriev I."/>
            <person name="Martin F."/>
            <person name="Perotto S."/>
        </authorList>
    </citation>
    <scope>NUCLEOTIDE SEQUENCE [LARGE SCALE GENOMIC DNA]</scope>
    <source>
        <strain evidence="1 2">F</strain>
    </source>
</reference>
<evidence type="ECO:0000313" key="1">
    <source>
        <dbReference type="EMBL" id="PMD36516.1"/>
    </source>
</evidence>
<gene>
    <name evidence="1" type="ORF">L207DRAFT_568756</name>
</gene>
<dbReference type="Proteomes" id="UP000235786">
    <property type="component" value="Unassembled WGS sequence"/>
</dbReference>
<name>A0A2J6RDC7_HYAVF</name>
<organism evidence="1 2">
    <name type="scientific">Hyaloscypha variabilis (strain UAMH 11265 / GT02V1 / F)</name>
    <name type="common">Meliniomyces variabilis</name>
    <dbReference type="NCBI Taxonomy" id="1149755"/>
    <lineage>
        <taxon>Eukaryota</taxon>
        <taxon>Fungi</taxon>
        <taxon>Dikarya</taxon>
        <taxon>Ascomycota</taxon>
        <taxon>Pezizomycotina</taxon>
        <taxon>Leotiomycetes</taxon>
        <taxon>Helotiales</taxon>
        <taxon>Hyaloscyphaceae</taxon>
        <taxon>Hyaloscypha</taxon>
        <taxon>Hyaloscypha variabilis</taxon>
    </lineage>
</organism>
<dbReference type="AlphaFoldDB" id="A0A2J6RDC7"/>
<evidence type="ECO:0000313" key="2">
    <source>
        <dbReference type="Proteomes" id="UP000235786"/>
    </source>
</evidence>